<gene>
    <name evidence="5" type="ORF">EV659_10276</name>
</gene>
<evidence type="ECO:0000259" key="4">
    <source>
        <dbReference type="Pfam" id="PF17148"/>
    </source>
</evidence>
<keyword evidence="6" id="KW-1185">Reference proteome</keyword>
<feature type="region of interest" description="Disordered" evidence="1">
    <location>
        <begin position="25"/>
        <end position="72"/>
    </location>
</feature>
<evidence type="ECO:0000256" key="2">
    <source>
        <dbReference type="SAM" id="SignalP"/>
    </source>
</evidence>
<accession>A0A4R2PPJ1</accession>
<dbReference type="InterPro" id="IPR024079">
    <property type="entry name" value="MetalloPept_cat_dom_sf"/>
</dbReference>
<feature type="domain" description="EcxA zinc-binding" evidence="3">
    <location>
        <begin position="497"/>
        <end position="813"/>
    </location>
</feature>
<evidence type="ECO:0000313" key="6">
    <source>
        <dbReference type="Proteomes" id="UP000295399"/>
    </source>
</evidence>
<protein>
    <submittedName>
        <fullName evidence="5">Uncharacterized protein DUF5117</fullName>
    </submittedName>
</protein>
<dbReference type="SUPFAM" id="SSF55486">
    <property type="entry name" value="Metalloproteases ('zincins'), catalytic domain"/>
    <property type="match status" value="1"/>
</dbReference>
<keyword evidence="2" id="KW-0732">Signal</keyword>
<dbReference type="Proteomes" id="UP000295399">
    <property type="component" value="Unassembled WGS sequence"/>
</dbReference>
<feature type="chain" id="PRO_5020213764" evidence="2">
    <location>
        <begin position="21"/>
        <end position="893"/>
    </location>
</feature>
<dbReference type="CDD" id="cd04276">
    <property type="entry name" value="ZnMc_MMP_like_2"/>
    <property type="match status" value="1"/>
</dbReference>
<evidence type="ECO:0000259" key="3">
    <source>
        <dbReference type="Pfam" id="PF16313"/>
    </source>
</evidence>
<organism evidence="5 6">
    <name type="scientific">Rhodothalassium salexigens DSM 2132</name>
    <dbReference type="NCBI Taxonomy" id="1188247"/>
    <lineage>
        <taxon>Bacteria</taxon>
        <taxon>Pseudomonadati</taxon>
        <taxon>Pseudomonadota</taxon>
        <taxon>Alphaproteobacteria</taxon>
        <taxon>Rhodothalassiales</taxon>
        <taxon>Rhodothalassiaceae</taxon>
        <taxon>Rhodothalassium</taxon>
    </lineage>
</organism>
<dbReference type="AlphaFoldDB" id="A0A4R2PPJ1"/>
<name>A0A4R2PPJ1_RHOSA</name>
<reference evidence="5 6" key="1">
    <citation type="submission" date="2019-03" db="EMBL/GenBank/DDBJ databases">
        <title>Genomic Encyclopedia of Type Strains, Phase IV (KMG-IV): sequencing the most valuable type-strain genomes for metagenomic binning, comparative biology and taxonomic classification.</title>
        <authorList>
            <person name="Goeker M."/>
        </authorList>
    </citation>
    <scope>NUCLEOTIDE SEQUENCE [LARGE SCALE GENOMIC DNA]</scope>
    <source>
        <strain evidence="5 6">DSM 2132</strain>
    </source>
</reference>
<dbReference type="Pfam" id="PF17148">
    <property type="entry name" value="DUF5117"/>
    <property type="match status" value="1"/>
</dbReference>
<proteinExistence type="predicted"/>
<dbReference type="Gene3D" id="3.40.390.10">
    <property type="entry name" value="Collagenase (Catalytic Domain)"/>
    <property type="match status" value="1"/>
</dbReference>
<evidence type="ECO:0000256" key="1">
    <source>
        <dbReference type="SAM" id="MobiDB-lite"/>
    </source>
</evidence>
<dbReference type="PANTHER" id="PTHR38478:SF1">
    <property type="entry name" value="ZINC DEPENDENT METALLOPROTEASE DOMAIN LIPOPROTEIN"/>
    <property type="match status" value="1"/>
</dbReference>
<feature type="compositionally biased region" description="Acidic residues" evidence="1">
    <location>
        <begin position="42"/>
        <end position="70"/>
    </location>
</feature>
<dbReference type="EMBL" id="SLXO01000002">
    <property type="protein sequence ID" value="TCP37670.1"/>
    <property type="molecule type" value="Genomic_DNA"/>
</dbReference>
<evidence type="ECO:0000313" key="5">
    <source>
        <dbReference type="EMBL" id="TCP37670.1"/>
    </source>
</evidence>
<dbReference type="InterPro" id="IPR034032">
    <property type="entry name" value="Zn_MMP-like_bac"/>
</dbReference>
<dbReference type="InParanoid" id="A0A4R2PPJ1"/>
<feature type="region of interest" description="Disordered" evidence="1">
    <location>
        <begin position="610"/>
        <end position="630"/>
    </location>
</feature>
<dbReference type="Pfam" id="PF16313">
    <property type="entry name" value="DUF4953"/>
    <property type="match status" value="1"/>
</dbReference>
<dbReference type="InterPro" id="IPR033413">
    <property type="entry name" value="DUF5117"/>
</dbReference>
<comment type="caution">
    <text evidence="5">The sequence shown here is derived from an EMBL/GenBank/DDBJ whole genome shotgun (WGS) entry which is preliminary data.</text>
</comment>
<dbReference type="GO" id="GO:0008237">
    <property type="term" value="F:metallopeptidase activity"/>
    <property type="evidence" value="ECO:0007669"/>
    <property type="project" value="InterPro"/>
</dbReference>
<feature type="signal peptide" evidence="2">
    <location>
        <begin position="1"/>
        <end position="20"/>
    </location>
</feature>
<sequence length="893" mass="99114">MASPVPRLIAWLLTSAIVFAPAPQAIGRDAPGPAQPAAQETDAQDTDDAADDAADDGEDKDADTDAEEDKTLEQIVDGHTVHEGLFTLYRDPEDGTVRMAIAKDQLGGRFVYFTHTVDGVLEAGHFRGAFRDNTIFAINRHFDCIEFVEENTHFYFDPDNALSRAASANISPAVLAAAEIEAESEDGETLLIKADGLFLKEAFHQVAPTPNPKAPPGSQFKVGKLADDRTKIRRIATYPENIAVTVDYVYTNPQPLVGGSEAVTDPRAVQVTLQHSLIALPETDYEPRFDDPRVGYFFDRVTDLTSHSATPYRDMITRWDLRKKTPGAKLSEPVEPIVWWIENTTPDAYRDAIRAGVEAWNEAFEAAGFKNAMVVKVQPDDADWDAGDIRYNVLRWTSSPQPPFGGYGPSFTNPLTGQILGADIMLENVYVTNRLVYDDLFDVAGRGLAPQPLPLPGAPATAGDAPGKAMMCSMGHHLQVNTLFAKSVLDARGYSDAEKERLVQEGLRLLTLHEVGHTLGLNHNMMATHAVSYDGIYDRDITQGTISGSVMDYQALNVSPDPDDQPNYFDTRPGPYDVWAIRFAYDPDLADAEARAAHLARSTEPALVFGNDADDMRAPGRGNDPRVMIGDLSDDPIQYARDRVKLVRDTLSEAKARFDDPGQSWHALRNAYLILTGQHNTAMRVVSRYIGGIYQNRAFTDQASDRPPFAPVPGDTQREAMAVLAEHLFAPEAFETPEDLLNHLQKQRRGFDHFFEPYDPTLHQRYLSIQAEILAHLTHPNTLRRVTDSRLYGNNYGAAEMMGDLTDAVFEADLRGDVSTIRQNLQIEYTRRLTEILDDTEAYDHVARSAALAAIKQIEDWMDSARRGNAETRAHRTHVTLLLERALYPRQDL</sequence>
<dbReference type="RefSeq" id="WP_165878671.1">
    <property type="nucleotide sequence ID" value="NZ_JACIGF010000002.1"/>
</dbReference>
<feature type="domain" description="DUF5117" evidence="4">
    <location>
        <begin position="157"/>
        <end position="324"/>
    </location>
</feature>
<dbReference type="PANTHER" id="PTHR38478">
    <property type="entry name" value="PEPTIDASE M1A AND M12B"/>
    <property type="match status" value="1"/>
</dbReference>
<dbReference type="InterPro" id="IPR032534">
    <property type="entry name" value="EcxA_zinc-bd"/>
</dbReference>